<comment type="caution">
    <text evidence="2">The sequence shown here is derived from an EMBL/GenBank/DDBJ whole genome shotgun (WGS) entry which is preliminary data.</text>
</comment>
<organism evidence="2 3">
    <name type="scientific">Powellomyces hirtus</name>
    <dbReference type="NCBI Taxonomy" id="109895"/>
    <lineage>
        <taxon>Eukaryota</taxon>
        <taxon>Fungi</taxon>
        <taxon>Fungi incertae sedis</taxon>
        <taxon>Chytridiomycota</taxon>
        <taxon>Chytridiomycota incertae sedis</taxon>
        <taxon>Chytridiomycetes</taxon>
        <taxon>Spizellomycetales</taxon>
        <taxon>Powellomycetaceae</taxon>
        <taxon>Powellomyces</taxon>
    </lineage>
</organism>
<gene>
    <name evidence="2" type="ORF">PhCBS80983_g06509</name>
</gene>
<dbReference type="Proteomes" id="UP000318582">
    <property type="component" value="Unassembled WGS sequence"/>
</dbReference>
<dbReference type="Gene3D" id="2.40.50.40">
    <property type="match status" value="1"/>
</dbReference>
<dbReference type="STRING" id="109895.A0A507DKW2"/>
<protein>
    <recommendedName>
        <fullName evidence="1">Chromo domain-containing protein</fullName>
    </recommendedName>
</protein>
<name>A0A507DKW2_9FUNG</name>
<evidence type="ECO:0000313" key="3">
    <source>
        <dbReference type="Proteomes" id="UP000318582"/>
    </source>
</evidence>
<dbReference type="EMBL" id="QEAQ01000407">
    <property type="protein sequence ID" value="TPX52166.1"/>
    <property type="molecule type" value="Genomic_DNA"/>
</dbReference>
<proteinExistence type="predicted"/>
<sequence>MIQVAKFVTRKYLDYSGSNWREFLPLVKFCLNSMPRRHLNGLTPFEIELNRVPRPPGWNINPEQLAQMTPPNRTLVRLYQERAADINLMVQQALRDEQDRYEQYFNQGRTPIAFEIGDLVNLNREQLAINFDQTPPPPEPVLIEGELEYPAEAILDETVTGRGRTHRRMFLTKYIGWPEPSWQPEANLKDTEAFEIWRVNNPPLSLR</sequence>
<accession>A0A507DKW2</accession>
<feature type="domain" description="Chromo" evidence="1">
    <location>
        <begin position="149"/>
        <end position="207"/>
    </location>
</feature>
<evidence type="ECO:0000313" key="2">
    <source>
        <dbReference type="EMBL" id="TPX52166.1"/>
    </source>
</evidence>
<evidence type="ECO:0000259" key="1">
    <source>
        <dbReference type="PROSITE" id="PS50013"/>
    </source>
</evidence>
<dbReference type="GO" id="GO:0003676">
    <property type="term" value="F:nucleic acid binding"/>
    <property type="evidence" value="ECO:0007669"/>
    <property type="project" value="InterPro"/>
</dbReference>
<dbReference type="AlphaFoldDB" id="A0A507DKW2"/>
<keyword evidence="3" id="KW-1185">Reference proteome</keyword>
<dbReference type="InterPro" id="IPR016197">
    <property type="entry name" value="Chromo-like_dom_sf"/>
</dbReference>
<dbReference type="SUPFAM" id="SSF54160">
    <property type="entry name" value="Chromo domain-like"/>
    <property type="match status" value="1"/>
</dbReference>
<reference evidence="2 3" key="1">
    <citation type="journal article" date="2019" name="Sci. Rep.">
        <title>Comparative genomics of chytrid fungi reveal insights into the obligate biotrophic and pathogenic lifestyle of Synchytrium endobioticum.</title>
        <authorList>
            <person name="van de Vossenberg B.T.L.H."/>
            <person name="Warris S."/>
            <person name="Nguyen H.D.T."/>
            <person name="van Gent-Pelzer M.P.E."/>
            <person name="Joly D.L."/>
            <person name="van de Geest H.C."/>
            <person name="Bonants P.J.M."/>
            <person name="Smith D.S."/>
            <person name="Levesque C.A."/>
            <person name="van der Lee T.A.J."/>
        </authorList>
    </citation>
    <scope>NUCLEOTIDE SEQUENCE [LARGE SCALE GENOMIC DNA]</scope>
    <source>
        <strain evidence="2 3">CBS 809.83</strain>
    </source>
</reference>
<dbReference type="PROSITE" id="PS50013">
    <property type="entry name" value="CHROMO_2"/>
    <property type="match status" value="1"/>
</dbReference>
<dbReference type="InterPro" id="IPR036397">
    <property type="entry name" value="RNaseH_sf"/>
</dbReference>
<dbReference type="InterPro" id="IPR000953">
    <property type="entry name" value="Chromo/chromo_shadow_dom"/>
</dbReference>
<dbReference type="Gene3D" id="3.30.420.10">
    <property type="entry name" value="Ribonuclease H-like superfamily/Ribonuclease H"/>
    <property type="match status" value="1"/>
</dbReference>